<sequence length="219" mass="24081">MSRKIHEGDYRRLTLNQKIDGIRVDAAGIWPDDSAYKEVLDSLTGEEAAALLERPDGWTPGEPYIRFPCTLAELYKALGVYSDAIDEDIASEYKDVVLESGASAEGAPVEDWLPPKNASQASEALADTGITRHSAITKRANILAPEIDDAVKKLGMDVNRIYPYLRERALSEEGPFTGVASDGALKYTDANNKEKVLTRDALVKRLKYRQRTLTAASGH</sequence>
<comment type="caution">
    <text evidence="1">The sequence shown here is derived from an EMBL/GenBank/DDBJ whole genome shotgun (WGS) entry which is preliminary data.</text>
</comment>
<organism evidence="1 2">
    <name type="scientific">Ralstonia psammae</name>
    <dbReference type="NCBI Taxonomy" id="3058598"/>
    <lineage>
        <taxon>Bacteria</taxon>
        <taxon>Pseudomonadati</taxon>
        <taxon>Pseudomonadota</taxon>
        <taxon>Betaproteobacteria</taxon>
        <taxon>Burkholderiales</taxon>
        <taxon>Burkholderiaceae</taxon>
        <taxon>Ralstonia</taxon>
    </lineage>
</organism>
<keyword evidence="2" id="KW-1185">Reference proteome</keyword>
<evidence type="ECO:0000313" key="1">
    <source>
        <dbReference type="EMBL" id="CAJ0797446.1"/>
    </source>
</evidence>
<dbReference type="RefSeq" id="WP_316666550.1">
    <property type="nucleotide sequence ID" value="NZ_CATZBU010000006.1"/>
</dbReference>
<dbReference type="EMBL" id="CATZBU010000006">
    <property type="protein sequence ID" value="CAJ0797446.1"/>
    <property type="molecule type" value="Genomic_DNA"/>
</dbReference>
<name>A0ABN9IZK7_9RALS</name>
<gene>
    <name evidence="1" type="ORF">LMG19083_03012</name>
</gene>
<reference evidence="1 2" key="1">
    <citation type="submission" date="2023-07" db="EMBL/GenBank/DDBJ databases">
        <authorList>
            <person name="Peeters C."/>
        </authorList>
    </citation>
    <scope>NUCLEOTIDE SEQUENCE [LARGE SCALE GENOMIC DNA]</scope>
    <source>
        <strain evidence="1 2">LMG 19083</strain>
    </source>
</reference>
<evidence type="ECO:0000313" key="2">
    <source>
        <dbReference type="Proteomes" id="UP001189813"/>
    </source>
</evidence>
<proteinExistence type="predicted"/>
<accession>A0ABN9IZK7</accession>
<protein>
    <submittedName>
        <fullName evidence="1">Uncharacterized protein</fullName>
    </submittedName>
</protein>
<dbReference type="Proteomes" id="UP001189813">
    <property type="component" value="Unassembled WGS sequence"/>
</dbReference>